<name>A0A177A3Z0_9PEZI</name>
<organism evidence="2">
    <name type="scientific">Pseudogymnoascus destructans</name>
    <dbReference type="NCBI Taxonomy" id="655981"/>
    <lineage>
        <taxon>Eukaryota</taxon>
        <taxon>Fungi</taxon>
        <taxon>Dikarya</taxon>
        <taxon>Ascomycota</taxon>
        <taxon>Pezizomycotina</taxon>
        <taxon>Leotiomycetes</taxon>
        <taxon>Thelebolales</taxon>
        <taxon>Thelebolaceae</taxon>
        <taxon>Pseudogymnoascus</taxon>
    </lineage>
</organism>
<dbReference type="Proteomes" id="UP000077154">
    <property type="component" value="Unassembled WGS sequence"/>
</dbReference>
<gene>
    <name evidence="2" type="ORF">VC83_06895</name>
</gene>
<feature type="compositionally biased region" description="Acidic residues" evidence="1">
    <location>
        <begin position="10"/>
        <end position="21"/>
    </location>
</feature>
<sequence>MAISNFLNPSDEERDIQDGTPSEDEILQEVIDEHLGLQQTQDDDEEELQERSLHSVKSARQALQVLIEFTEEQEALQLDYLRGLEHLEFALEALDQESQVQSTLDTWIT</sequence>
<reference evidence="2" key="1">
    <citation type="submission" date="2016-03" db="EMBL/GenBank/DDBJ databases">
        <title>Updated assembly of Pseudogymnoascus destructans, the fungus causing white-nose syndrome of bats.</title>
        <authorList>
            <person name="Palmer J.M."/>
            <person name="Drees K.P."/>
            <person name="Foster J.T."/>
            <person name="Lindner D.L."/>
        </authorList>
    </citation>
    <scope>NUCLEOTIDE SEQUENCE [LARGE SCALE GENOMIC DNA]</scope>
    <source>
        <strain evidence="2">20631-21</strain>
    </source>
</reference>
<proteinExistence type="predicted"/>
<protein>
    <submittedName>
        <fullName evidence="2">Uncharacterized protein</fullName>
    </submittedName>
</protein>
<dbReference type="VEuPathDB" id="FungiDB:GMDG_08301"/>
<evidence type="ECO:0000256" key="1">
    <source>
        <dbReference type="SAM" id="MobiDB-lite"/>
    </source>
</evidence>
<dbReference type="RefSeq" id="XP_024322197.1">
    <property type="nucleotide sequence ID" value="XM_024470479.1"/>
</dbReference>
<feature type="region of interest" description="Disordered" evidence="1">
    <location>
        <begin position="1"/>
        <end position="21"/>
    </location>
</feature>
<dbReference type="OrthoDB" id="3853970at2759"/>
<accession>A0A177A3Z0</accession>
<dbReference type="GeneID" id="36289946"/>
<dbReference type="AlphaFoldDB" id="A0A177A3Z0"/>
<dbReference type="EMBL" id="KV441402">
    <property type="protein sequence ID" value="OAF56906.1"/>
    <property type="molecule type" value="Genomic_DNA"/>
</dbReference>
<evidence type="ECO:0000313" key="2">
    <source>
        <dbReference type="EMBL" id="OAF56906.1"/>
    </source>
</evidence>